<gene>
    <name evidence="2" type="ORF">NEZAVI_LOCUS12410</name>
</gene>
<accession>A0A9P0HL32</accession>
<reference evidence="2" key="1">
    <citation type="submission" date="2022-01" db="EMBL/GenBank/DDBJ databases">
        <authorList>
            <person name="King R."/>
        </authorList>
    </citation>
    <scope>NUCLEOTIDE SEQUENCE</scope>
</reference>
<organism evidence="2 3">
    <name type="scientific">Nezara viridula</name>
    <name type="common">Southern green stink bug</name>
    <name type="synonym">Cimex viridulus</name>
    <dbReference type="NCBI Taxonomy" id="85310"/>
    <lineage>
        <taxon>Eukaryota</taxon>
        <taxon>Metazoa</taxon>
        <taxon>Ecdysozoa</taxon>
        <taxon>Arthropoda</taxon>
        <taxon>Hexapoda</taxon>
        <taxon>Insecta</taxon>
        <taxon>Pterygota</taxon>
        <taxon>Neoptera</taxon>
        <taxon>Paraneoptera</taxon>
        <taxon>Hemiptera</taxon>
        <taxon>Heteroptera</taxon>
        <taxon>Panheteroptera</taxon>
        <taxon>Pentatomomorpha</taxon>
        <taxon>Pentatomoidea</taxon>
        <taxon>Pentatomidae</taxon>
        <taxon>Pentatominae</taxon>
        <taxon>Nezara</taxon>
    </lineage>
</organism>
<feature type="region of interest" description="Disordered" evidence="1">
    <location>
        <begin position="24"/>
        <end position="49"/>
    </location>
</feature>
<dbReference type="Proteomes" id="UP001152798">
    <property type="component" value="Chromosome 5"/>
</dbReference>
<evidence type="ECO:0000256" key="1">
    <source>
        <dbReference type="SAM" id="MobiDB-lite"/>
    </source>
</evidence>
<sequence length="116" mass="13015">MSDSKPTRTGRQRHYRRVDIQQPGYPHHRYLPECGGGGRGASQSPGGRRTMLYVLPPPVSVWAGHAWITKAEPQLPPSSATKVSVFILYPLKYPYYKTGPGSCLRIERLYFNSILG</sequence>
<protein>
    <submittedName>
        <fullName evidence="2">Uncharacterized protein</fullName>
    </submittedName>
</protein>
<evidence type="ECO:0000313" key="2">
    <source>
        <dbReference type="EMBL" id="CAH1403895.1"/>
    </source>
</evidence>
<evidence type="ECO:0000313" key="3">
    <source>
        <dbReference type="Proteomes" id="UP001152798"/>
    </source>
</evidence>
<keyword evidence="3" id="KW-1185">Reference proteome</keyword>
<name>A0A9P0HL32_NEZVI</name>
<dbReference type="EMBL" id="OV725081">
    <property type="protein sequence ID" value="CAH1403895.1"/>
    <property type="molecule type" value="Genomic_DNA"/>
</dbReference>
<proteinExistence type="predicted"/>
<dbReference type="OrthoDB" id="10541510at2759"/>
<dbReference type="AlphaFoldDB" id="A0A9P0HL32"/>